<dbReference type="Gene3D" id="2.60.40.10">
    <property type="entry name" value="Immunoglobulins"/>
    <property type="match status" value="1"/>
</dbReference>
<dbReference type="InterPro" id="IPR036116">
    <property type="entry name" value="FN3_sf"/>
</dbReference>
<reference evidence="1 2" key="1">
    <citation type="journal article" date="2019" name="Commun. Biol.">
        <title>The bagworm genome reveals a unique fibroin gene that provides high tensile strength.</title>
        <authorList>
            <person name="Kono N."/>
            <person name="Nakamura H."/>
            <person name="Ohtoshi R."/>
            <person name="Tomita M."/>
            <person name="Numata K."/>
            <person name="Arakawa K."/>
        </authorList>
    </citation>
    <scope>NUCLEOTIDE SEQUENCE [LARGE SCALE GENOMIC DNA]</scope>
</reference>
<keyword evidence="2" id="KW-1185">Reference proteome</keyword>
<name>A0A4C1TCT5_EUMVA</name>
<dbReference type="STRING" id="151549.A0A4C1TCT5"/>
<dbReference type="SUPFAM" id="SSF63825">
    <property type="entry name" value="YWTD domain"/>
    <property type="match status" value="1"/>
</dbReference>
<evidence type="ECO:0000313" key="1">
    <source>
        <dbReference type="EMBL" id="GBP12309.1"/>
    </source>
</evidence>
<dbReference type="AlphaFoldDB" id="A0A4C1TCT5"/>
<dbReference type="Gene3D" id="2.120.10.30">
    <property type="entry name" value="TolB, C-terminal domain"/>
    <property type="match status" value="1"/>
</dbReference>
<proteinExistence type="predicted"/>
<dbReference type="InterPro" id="IPR003961">
    <property type="entry name" value="FN3_dom"/>
</dbReference>
<organism evidence="1 2">
    <name type="scientific">Eumeta variegata</name>
    <name type="common">Bagworm moth</name>
    <name type="synonym">Eumeta japonica</name>
    <dbReference type="NCBI Taxonomy" id="151549"/>
    <lineage>
        <taxon>Eukaryota</taxon>
        <taxon>Metazoa</taxon>
        <taxon>Ecdysozoa</taxon>
        <taxon>Arthropoda</taxon>
        <taxon>Hexapoda</taxon>
        <taxon>Insecta</taxon>
        <taxon>Pterygota</taxon>
        <taxon>Neoptera</taxon>
        <taxon>Endopterygota</taxon>
        <taxon>Lepidoptera</taxon>
        <taxon>Glossata</taxon>
        <taxon>Ditrysia</taxon>
        <taxon>Tineoidea</taxon>
        <taxon>Psychidae</taxon>
        <taxon>Oiketicinae</taxon>
        <taxon>Eumeta</taxon>
    </lineage>
</organism>
<dbReference type="SUPFAM" id="SSF49265">
    <property type="entry name" value="Fibronectin type III"/>
    <property type="match status" value="1"/>
</dbReference>
<dbReference type="InterPro" id="IPR011042">
    <property type="entry name" value="6-blade_b-propeller_TolB-like"/>
</dbReference>
<sequence length="252" mass="29167">MISFREIEWCWKLKPLMATGGKNFIQPLPQPLREPLDLQATLSSTKAKISWQPPLLLEGIQTKAAWQQWDYELDILDVASNNAFYTQHKSEYFQVERLQPSNLYQLKVRATFAGLAKSNLSPLVQTDWSKELIIKTWPMGDYNFLWAATDGVWESQELLEPLKRKALAAHDIKSMKQVNTSLYYVDNKKYDLKCFNLVNPEVLCGFEAHNVYSVDYDWRGGQLYWSDTKRNCVIRADLKGVQNQLLPIFGPV</sequence>
<dbReference type="OrthoDB" id="65481at2759"/>
<dbReference type="Proteomes" id="UP000299102">
    <property type="component" value="Unassembled WGS sequence"/>
</dbReference>
<dbReference type="CDD" id="cd00063">
    <property type="entry name" value="FN3"/>
    <property type="match status" value="1"/>
</dbReference>
<protein>
    <submittedName>
        <fullName evidence="1">Protein sevenless</fullName>
    </submittedName>
</protein>
<accession>A0A4C1TCT5</accession>
<dbReference type="EMBL" id="BGZK01005058">
    <property type="protein sequence ID" value="GBP12309.1"/>
    <property type="molecule type" value="Genomic_DNA"/>
</dbReference>
<comment type="caution">
    <text evidence="1">The sequence shown here is derived from an EMBL/GenBank/DDBJ whole genome shotgun (WGS) entry which is preliminary data.</text>
</comment>
<dbReference type="InterPro" id="IPR013783">
    <property type="entry name" value="Ig-like_fold"/>
</dbReference>
<evidence type="ECO:0000313" key="2">
    <source>
        <dbReference type="Proteomes" id="UP000299102"/>
    </source>
</evidence>
<gene>
    <name evidence="1" type="primary">sev</name>
    <name evidence="1" type="ORF">EVAR_72739_1</name>
</gene>